<dbReference type="AlphaFoldDB" id="A0A9N9QMU2"/>
<organism evidence="1 2">
    <name type="scientific">Ceutorhynchus assimilis</name>
    <name type="common">cabbage seed weevil</name>
    <dbReference type="NCBI Taxonomy" id="467358"/>
    <lineage>
        <taxon>Eukaryota</taxon>
        <taxon>Metazoa</taxon>
        <taxon>Ecdysozoa</taxon>
        <taxon>Arthropoda</taxon>
        <taxon>Hexapoda</taxon>
        <taxon>Insecta</taxon>
        <taxon>Pterygota</taxon>
        <taxon>Neoptera</taxon>
        <taxon>Endopterygota</taxon>
        <taxon>Coleoptera</taxon>
        <taxon>Polyphaga</taxon>
        <taxon>Cucujiformia</taxon>
        <taxon>Curculionidae</taxon>
        <taxon>Ceutorhynchinae</taxon>
        <taxon>Ceutorhynchus</taxon>
    </lineage>
</organism>
<dbReference type="OrthoDB" id="7570424at2759"/>
<proteinExistence type="predicted"/>
<gene>
    <name evidence="1" type="ORF">CEUTPL_LOCUS6160</name>
</gene>
<sequence length="223" mass="25844">MGDTFVTINKENYAWPYPRTLVPSPSQPPIKIKPDNCYVAKLVEPYCHCDYHLYEPEMGRYMKLAEKEKALYQELDSLKKRMAVLVSDILDHPCDTDDEKMQTIYETDYVKRGLNLVQYRKLMPAIDSPVGVPIKSETIGTGRGYRDPTRFRYSEIQKPFIDVCTPVSFTRTPTVMDEWFAHRTGNTEYQDSYSKMGLNILKSSQQYAEPLPSSRRKLDSRCA</sequence>
<reference evidence="1" key="1">
    <citation type="submission" date="2022-01" db="EMBL/GenBank/DDBJ databases">
        <authorList>
            <person name="King R."/>
        </authorList>
    </citation>
    <scope>NUCLEOTIDE SEQUENCE</scope>
</reference>
<evidence type="ECO:0000313" key="1">
    <source>
        <dbReference type="EMBL" id="CAG9765555.1"/>
    </source>
</evidence>
<dbReference type="EMBL" id="OU892278">
    <property type="protein sequence ID" value="CAG9765555.1"/>
    <property type="molecule type" value="Genomic_DNA"/>
</dbReference>
<accession>A0A9N9QMU2</accession>
<dbReference type="Proteomes" id="UP001152799">
    <property type="component" value="Chromosome 2"/>
</dbReference>
<name>A0A9N9QMU2_9CUCU</name>
<keyword evidence="2" id="KW-1185">Reference proteome</keyword>
<protein>
    <submittedName>
        <fullName evidence="1">Uncharacterized protein</fullName>
    </submittedName>
</protein>
<evidence type="ECO:0000313" key="2">
    <source>
        <dbReference type="Proteomes" id="UP001152799"/>
    </source>
</evidence>